<protein>
    <submittedName>
        <fullName evidence="10">UDP-xylose and UDP-N-acetylglucosamine transporter</fullName>
    </submittedName>
</protein>
<dbReference type="InterPro" id="IPR013657">
    <property type="entry name" value="SCL35B1-4/HUT1"/>
</dbReference>
<evidence type="ECO:0000256" key="4">
    <source>
        <dbReference type="ARBA" id="ARBA00022597"/>
    </source>
</evidence>
<evidence type="ECO:0000256" key="2">
    <source>
        <dbReference type="ARBA" id="ARBA00010694"/>
    </source>
</evidence>
<feature type="transmembrane region" description="Helical" evidence="8">
    <location>
        <begin position="30"/>
        <end position="49"/>
    </location>
</feature>
<evidence type="ECO:0000313" key="10">
    <source>
        <dbReference type="WBParaSite" id="TMUE_3000013776.1"/>
    </source>
</evidence>
<evidence type="ECO:0000256" key="6">
    <source>
        <dbReference type="ARBA" id="ARBA00022989"/>
    </source>
</evidence>
<feature type="transmembrane region" description="Helical" evidence="8">
    <location>
        <begin position="61"/>
        <end position="78"/>
    </location>
</feature>
<dbReference type="GO" id="GO:0005789">
    <property type="term" value="C:endoplasmic reticulum membrane"/>
    <property type="evidence" value="ECO:0007669"/>
    <property type="project" value="TreeGrafter"/>
</dbReference>
<keyword evidence="5 8" id="KW-0812">Transmembrane</keyword>
<feature type="transmembrane region" description="Helical" evidence="8">
    <location>
        <begin position="254"/>
        <end position="285"/>
    </location>
</feature>
<keyword evidence="7 8" id="KW-0472">Membrane</keyword>
<dbReference type="STRING" id="70415.A0A5S6R299"/>
<feature type="transmembrane region" description="Helical" evidence="8">
    <location>
        <begin position="119"/>
        <end position="137"/>
    </location>
</feature>
<evidence type="ECO:0000256" key="5">
    <source>
        <dbReference type="ARBA" id="ARBA00022692"/>
    </source>
</evidence>
<comment type="subcellular location">
    <subcellularLocation>
        <location evidence="1">Endomembrane system</location>
        <topology evidence="1">Multi-pass membrane protein</topology>
    </subcellularLocation>
</comment>
<dbReference type="NCBIfam" id="TIGR00803">
    <property type="entry name" value="nst"/>
    <property type="match status" value="1"/>
</dbReference>
<accession>A0A5S6R299</accession>
<dbReference type="WBParaSite" id="TMUE_3000013776.1">
    <property type="protein sequence ID" value="TMUE_3000013776.1"/>
    <property type="gene ID" value="WBGene00302031"/>
</dbReference>
<organism evidence="9 10">
    <name type="scientific">Trichuris muris</name>
    <name type="common">Mouse whipworm</name>
    <dbReference type="NCBI Taxonomy" id="70415"/>
    <lineage>
        <taxon>Eukaryota</taxon>
        <taxon>Metazoa</taxon>
        <taxon>Ecdysozoa</taxon>
        <taxon>Nematoda</taxon>
        <taxon>Enoplea</taxon>
        <taxon>Dorylaimia</taxon>
        <taxon>Trichinellida</taxon>
        <taxon>Trichuridae</taxon>
        <taxon>Trichuris</taxon>
    </lineage>
</organism>
<evidence type="ECO:0000313" key="9">
    <source>
        <dbReference type="Proteomes" id="UP000046395"/>
    </source>
</evidence>
<dbReference type="GO" id="GO:0005464">
    <property type="term" value="F:UDP-xylose transmembrane transporter activity"/>
    <property type="evidence" value="ECO:0007669"/>
    <property type="project" value="TreeGrafter"/>
</dbReference>
<name>A0A5S6R299_TRIMR</name>
<dbReference type="GO" id="GO:0000139">
    <property type="term" value="C:Golgi membrane"/>
    <property type="evidence" value="ECO:0007669"/>
    <property type="project" value="TreeGrafter"/>
</dbReference>
<dbReference type="AlphaFoldDB" id="A0A5S6R299"/>
<dbReference type="PANTHER" id="PTHR10778">
    <property type="entry name" value="SOLUTE CARRIER FAMILY 35 MEMBER B"/>
    <property type="match status" value="1"/>
</dbReference>
<keyword evidence="4" id="KW-0762">Sugar transport</keyword>
<feature type="transmembrane region" description="Helical" evidence="8">
    <location>
        <begin position="157"/>
        <end position="177"/>
    </location>
</feature>
<evidence type="ECO:0000256" key="7">
    <source>
        <dbReference type="ARBA" id="ARBA00023136"/>
    </source>
</evidence>
<dbReference type="Pfam" id="PF08449">
    <property type="entry name" value="UAA"/>
    <property type="match status" value="1"/>
</dbReference>
<dbReference type="Proteomes" id="UP000046395">
    <property type="component" value="Unassembled WGS sequence"/>
</dbReference>
<feature type="transmembrane region" description="Helical" evidence="8">
    <location>
        <begin position="90"/>
        <end position="110"/>
    </location>
</feature>
<reference evidence="10" key="1">
    <citation type="submission" date="2019-12" db="UniProtKB">
        <authorList>
            <consortium name="WormBaseParasite"/>
        </authorList>
    </citation>
    <scope>IDENTIFICATION</scope>
</reference>
<comment type="similarity">
    <text evidence="2">Belongs to the nucleotide-sugar transporter family. SLC35B subfamily.</text>
</comment>
<sequence length="324" mass="36911">MLLASSMVIATCCACVMVVEKLVNEDSGCMNLMTFASFLFVAAEGLLFTSRFFTVKNHIPLRSYVNVVVLFFLVNVINNQALNFRIPMPLHIIFRSGSLVSNLLLGKWLLNKQYSWRKYASVFVISVGITLATLATYNSQQGSKGAETAESTFDLRLLIGVLMLLFALIFSSILGIFQEKMYRLYGKHSREAMFYVHCLSLPGFALFYRDIAQHIEVFNRSELVNLLFIGIRLPRLWFLLLLNCLTQYFCIRFVYYLTAHCSTLTVTLVITIRKFISLLISIVLFRNPFTLNHWIGTALVFVGTLLFIDVYPITKPKAVHQKSS</sequence>
<dbReference type="GO" id="GO:0005462">
    <property type="term" value="F:UDP-N-acetylglucosamine transmembrane transporter activity"/>
    <property type="evidence" value="ECO:0007669"/>
    <property type="project" value="TreeGrafter"/>
</dbReference>
<evidence type="ECO:0000256" key="8">
    <source>
        <dbReference type="SAM" id="Phobius"/>
    </source>
</evidence>
<keyword evidence="3" id="KW-0813">Transport</keyword>
<keyword evidence="9" id="KW-1185">Reference proteome</keyword>
<proteinExistence type="inferred from homology"/>
<dbReference type="PANTHER" id="PTHR10778:SF4">
    <property type="entry name" value="NUCLEOTIDE SUGAR TRANSPORTER SLC35B4"/>
    <property type="match status" value="1"/>
</dbReference>
<evidence type="ECO:0000256" key="3">
    <source>
        <dbReference type="ARBA" id="ARBA00022448"/>
    </source>
</evidence>
<feature type="transmembrane region" description="Helical" evidence="8">
    <location>
        <begin position="291"/>
        <end position="314"/>
    </location>
</feature>
<evidence type="ECO:0000256" key="1">
    <source>
        <dbReference type="ARBA" id="ARBA00004127"/>
    </source>
</evidence>
<keyword evidence="6 8" id="KW-1133">Transmembrane helix</keyword>